<evidence type="ECO:0008006" key="4">
    <source>
        <dbReference type="Google" id="ProtNLM"/>
    </source>
</evidence>
<feature type="transmembrane region" description="Helical" evidence="1">
    <location>
        <begin position="217"/>
        <end position="237"/>
    </location>
</feature>
<dbReference type="EMBL" id="JBHUFZ010000034">
    <property type="protein sequence ID" value="MFD1891497.1"/>
    <property type="molecule type" value="Genomic_DNA"/>
</dbReference>
<dbReference type="Proteomes" id="UP001597326">
    <property type="component" value="Unassembled WGS sequence"/>
</dbReference>
<evidence type="ECO:0000313" key="2">
    <source>
        <dbReference type="EMBL" id="MFD1891497.1"/>
    </source>
</evidence>
<name>A0ABW4RZ68_9ACTN</name>
<organism evidence="2 3">
    <name type="scientific">Luteococcus peritonei</name>
    <dbReference type="NCBI Taxonomy" id="88874"/>
    <lineage>
        <taxon>Bacteria</taxon>
        <taxon>Bacillati</taxon>
        <taxon>Actinomycetota</taxon>
        <taxon>Actinomycetes</taxon>
        <taxon>Propionibacteriales</taxon>
        <taxon>Propionibacteriaceae</taxon>
        <taxon>Luteococcus</taxon>
    </lineage>
</organism>
<keyword evidence="1" id="KW-0472">Membrane</keyword>
<feature type="transmembrane region" description="Helical" evidence="1">
    <location>
        <begin position="81"/>
        <end position="103"/>
    </location>
</feature>
<feature type="transmembrane region" description="Helical" evidence="1">
    <location>
        <begin position="190"/>
        <end position="211"/>
    </location>
</feature>
<evidence type="ECO:0000256" key="1">
    <source>
        <dbReference type="SAM" id="Phobius"/>
    </source>
</evidence>
<evidence type="ECO:0000313" key="3">
    <source>
        <dbReference type="Proteomes" id="UP001597326"/>
    </source>
</evidence>
<proteinExistence type="predicted"/>
<reference evidence="3" key="1">
    <citation type="journal article" date="2019" name="Int. J. Syst. Evol. Microbiol.">
        <title>The Global Catalogue of Microorganisms (GCM) 10K type strain sequencing project: providing services to taxonomists for standard genome sequencing and annotation.</title>
        <authorList>
            <consortium name="The Broad Institute Genomics Platform"/>
            <consortium name="The Broad Institute Genome Sequencing Center for Infectious Disease"/>
            <person name="Wu L."/>
            <person name="Ma J."/>
        </authorList>
    </citation>
    <scope>NUCLEOTIDE SEQUENCE [LARGE SCALE GENOMIC DNA]</scope>
    <source>
        <strain evidence="3">CAIM 431</strain>
    </source>
</reference>
<dbReference type="RefSeq" id="WP_343875959.1">
    <property type="nucleotide sequence ID" value="NZ_BAAAIX010000035.1"/>
</dbReference>
<sequence length="256" mass="27615">MTSTAIRGGLVATVDPRARAVMQVLGPEVQLLLGTREAELFARRLLRLRVDLTDDEDREALQERIDALVPRVSWREGLARLSLLACGALGLAAVLWLVASHLLNQLAPHTLSLLGLGDRAWLRWPVDGWLALRVTLLLLLAVLTGQLALWLRAREALATARVGLREAVRTDPDVWPGVPVDSPFAARARLWGHPGTAALLLAAGLLGWQLGGHESSPALLLLALLVGCAGAGGLVMAHRIRRVDELCSRALFVGRV</sequence>
<keyword evidence="3" id="KW-1185">Reference proteome</keyword>
<accession>A0ABW4RZ68</accession>
<feature type="transmembrane region" description="Helical" evidence="1">
    <location>
        <begin position="130"/>
        <end position="151"/>
    </location>
</feature>
<comment type="caution">
    <text evidence="2">The sequence shown here is derived from an EMBL/GenBank/DDBJ whole genome shotgun (WGS) entry which is preliminary data.</text>
</comment>
<protein>
    <recommendedName>
        <fullName evidence="4">DUF2868 domain-containing protein</fullName>
    </recommendedName>
</protein>
<gene>
    <name evidence="2" type="ORF">ACFSCS_15090</name>
</gene>
<keyword evidence="1" id="KW-1133">Transmembrane helix</keyword>
<keyword evidence="1" id="KW-0812">Transmembrane</keyword>